<proteinExistence type="predicted"/>
<protein>
    <submittedName>
        <fullName evidence="1">Uncharacterized protein</fullName>
    </submittedName>
</protein>
<organism evidence="1 2">
    <name type="scientific">Paraburkholderia kirstenboschensis</name>
    <dbReference type="NCBI Taxonomy" id="1245436"/>
    <lineage>
        <taxon>Bacteria</taxon>
        <taxon>Pseudomonadati</taxon>
        <taxon>Pseudomonadota</taxon>
        <taxon>Betaproteobacteria</taxon>
        <taxon>Burkholderiales</taxon>
        <taxon>Burkholderiaceae</taxon>
        <taxon>Paraburkholderia</taxon>
    </lineage>
</organism>
<evidence type="ECO:0000313" key="1">
    <source>
        <dbReference type="EMBL" id="WOD15898.1"/>
    </source>
</evidence>
<gene>
    <name evidence="1" type="ORF">RW095_21960</name>
</gene>
<name>A0ABZ0EFA5_9BURK</name>
<reference evidence="1 2" key="1">
    <citation type="submission" date="2023-10" db="EMBL/GenBank/DDBJ databases">
        <title>Surface-active antibiotics is a multifunctional adaptation for post-fire microbes.</title>
        <authorList>
            <person name="Liu M.D."/>
            <person name="Du Y."/>
            <person name="Koupaei S.K."/>
            <person name="Kim N.R."/>
            <person name="Zhang W."/>
            <person name="Traxler M.F."/>
        </authorList>
    </citation>
    <scope>NUCLEOTIDE SEQUENCE [LARGE SCALE GENOMIC DNA]</scope>
    <source>
        <strain evidence="1 2">F3</strain>
    </source>
</reference>
<dbReference type="EMBL" id="CP136512">
    <property type="protein sequence ID" value="WOD15898.1"/>
    <property type="molecule type" value="Genomic_DNA"/>
</dbReference>
<keyword evidence="2" id="KW-1185">Reference proteome</keyword>
<dbReference type="Proteomes" id="UP001302652">
    <property type="component" value="Chromosome 2"/>
</dbReference>
<accession>A0ABZ0EFA5</accession>
<sequence length="195" mass="21554">MSIEEGFKMIDAARRQLITAVRLFSDGGDPVSMHSLASNAWEVIEVLCTSAGVQSFSKQARENLPAGHTLKYYINEPCRNFCKHAEQDPNPDSSVELREANVAAVLFLAVEDYMRFRQGGRVEVQVFQPWFVAVLPEKVTEDDPVAQSKLESAKLAFRRIATLASSDKIEMGRQVLEAARKDAGLAADPKAEPSL</sequence>
<dbReference type="RefSeq" id="WP_317018324.1">
    <property type="nucleotide sequence ID" value="NZ_CP136512.1"/>
</dbReference>
<evidence type="ECO:0000313" key="2">
    <source>
        <dbReference type="Proteomes" id="UP001302652"/>
    </source>
</evidence>